<sequence length="1164" mass="123165">MSNALIDGDPQRLGAYWLAGRLGVGGQGVVYEAYDQAGTRVAVKVLRGDLAGQKELRGRMVREVVAAQRVASFCTARVLGAELDGPRPYIVSEYVEGPSLRAAVTGGRRFAGDDLHRLATAIATALTAVHDAGVVHRDLKPDNVLLGPDGPRVIDFGVARTQEMSLTTTGVVAGTPGYMAPEAFSGERVGPAADVFAWGAVVLFAATGKDPFSGESLGAVMHRVLSHEPDLAALPASLRGLVRAALAKDAARRPRSRELLLGLLNADGLAGRADGPVGRADGLAGPDGAMGETARLLARGADDGGRLGAPGDDPALGVIAEDAYAALSPADRELVPDVFLRLVTVTDDGLLMPREARRSELPPGADRVLAAFAYLVSAVDGEERLRLLRPALPLAWPRLRAWIAANRDGLSIHRQIWTAAERWQERGRKDADLLHGSSLDDALRWAAAERRNITLTRAERDFLEAGAALTRRRSRRTRVLAAGLGVLLVVSLVAGGLAVRQSVTLAEQGETLARQRDTSESARLAGVAESVRGRDPVLAMLLSAAAGRLAPTAEARSSLFASLADQATGAFHDPATGPDVARALSADGRTLVSVSPGEVRVWDVATGRRTGGFTGELTAPGRPAARLRQVAISEDGRLLAVADTKGVALWNLANGARVGPRVPASEEIDLEISFSGGLLVIDTGQGKTIRDPRTGRSTMLPELDKVAVHPGGDYVVAGGKRWALPSGKAMPGFPGICSNCATRPSFSRDGRRLAIGDDKGLTVFDARTREELVFLADWNRMMTPVFDRDGRVLAGLGPTLRLYDVDSDEPLVYERTPPDLASAVGFGPDGVRYLSGDTVVTLPPYTVEAEPVDEAELDPSGRLLASHALNASEVRVADPRAWDASRARSAGRALAAGPSDPYDSELTFSHDGRRLALRRSDDAVVWDTATGAELARVPLTGITDGSLPGPAGLWTAGAKTFTLWALPGGRRVKQVPRPRLSGWTVTAQGRLVGLDADRLRMIDLESGQPYGPRLPFPGATEDVWFDAGARLVAADFAGKVGVWDTRTEAQVGDWLRVGEAPWAAAFSPDDRLFAFASQDKTLTVWDVGRGQPVGPVVRLTDSARSVVFTGDSAEVVAIGRKARLTRLPVAVGPLIGAVCARAGRSLTAAEWARHLPGRTYRPGC</sequence>
<gene>
    <name evidence="6" type="ORF">HTZ77_00480</name>
</gene>
<reference evidence="6 7" key="1">
    <citation type="submission" date="2020-06" db="EMBL/GenBank/DDBJ databases">
        <title>Nonomuraea sp. SMC257, a novel actinomycete isolated from soil.</title>
        <authorList>
            <person name="Chanama M."/>
        </authorList>
    </citation>
    <scope>NUCLEOTIDE SEQUENCE [LARGE SCALE GENOMIC DNA]</scope>
    <source>
        <strain evidence="6 7">SMC257</strain>
    </source>
</reference>
<dbReference type="InterPro" id="IPR008271">
    <property type="entry name" value="Ser/Thr_kinase_AS"/>
</dbReference>
<dbReference type="PROSITE" id="PS50082">
    <property type="entry name" value="WD_REPEATS_2"/>
    <property type="match status" value="1"/>
</dbReference>
<feature type="repeat" description="WD" evidence="4">
    <location>
        <begin position="1065"/>
        <end position="1095"/>
    </location>
</feature>
<proteinExistence type="inferred from homology"/>
<dbReference type="EMBL" id="JABWGN010000001">
    <property type="protein sequence ID" value="NUW29913.1"/>
    <property type="molecule type" value="Genomic_DNA"/>
</dbReference>
<evidence type="ECO:0000313" key="7">
    <source>
        <dbReference type="Proteomes" id="UP000586042"/>
    </source>
</evidence>
<dbReference type="Pfam" id="PF00400">
    <property type="entry name" value="WD40"/>
    <property type="match status" value="1"/>
</dbReference>
<dbReference type="GO" id="GO:0004672">
    <property type="term" value="F:protein kinase activity"/>
    <property type="evidence" value="ECO:0007669"/>
    <property type="project" value="InterPro"/>
</dbReference>
<dbReference type="InterPro" id="IPR000719">
    <property type="entry name" value="Prot_kinase_dom"/>
</dbReference>
<keyword evidence="7" id="KW-1185">Reference proteome</keyword>
<comment type="caution">
    <text evidence="6">The sequence shown here is derived from an EMBL/GenBank/DDBJ whole genome shotgun (WGS) entry which is preliminary data.</text>
</comment>
<dbReference type="GO" id="GO:0005524">
    <property type="term" value="F:ATP binding"/>
    <property type="evidence" value="ECO:0007669"/>
    <property type="project" value="UniProtKB-KW"/>
</dbReference>
<keyword evidence="6" id="KW-0418">Kinase</keyword>
<dbReference type="PROSITE" id="PS50011">
    <property type="entry name" value="PROTEIN_KINASE_DOM"/>
    <property type="match status" value="1"/>
</dbReference>
<dbReference type="SMART" id="SM00220">
    <property type="entry name" value="S_TKc"/>
    <property type="match status" value="1"/>
</dbReference>
<dbReference type="Gene3D" id="3.30.200.20">
    <property type="entry name" value="Phosphorylase Kinase, domain 1"/>
    <property type="match status" value="1"/>
</dbReference>
<accession>A0A7Y6LZX2</accession>
<dbReference type="PROSITE" id="PS00108">
    <property type="entry name" value="PROTEIN_KINASE_ST"/>
    <property type="match status" value="1"/>
</dbReference>
<comment type="similarity">
    <text evidence="1">Belongs to the protein kinase superfamily. STE Ser/Thr protein kinase family. STE20 subfamily.</text>
</comment>
<dbReference type="SUPFAM" id="SSF50998">
    <property type="entry name" value="Quinoprotein alcohol dehydrogenase-like"/>
    <property type="match status" value="1"/>
</dbReference>
<dbReference type="PANTHER" id="PTHR45832:SF22">
    <property type="entry name" value="SERINE_THREONINE-PROTEIN KINASE SAMKA-RELATED"/>
    <property type="match status" value="1"/>
</dbReference>
<protein>
    <submittedName>
        <fullName evidence="6">Protein kinase</fullName>
    </submittedName>
</protein>
<keyword evidence="2" id="KW-0547">Nucleotide-binding</keyword>
<dbReference type="SMART" id="SM00320">
    <property type="entry name" value="WD40"/>
    <property type="match status" value="2"/>
</dbReference>
<dbReference type="InterPro" id="IPR015943">
    <property type="entry name" value="WD40/YVTN_repeat-like_dom_sf"/>
</dbReference>
<dbReference type="CDD" id="cd14014">
    <property type="entry name" value="STKc_PknB_like"/>
    <property type="match status" value="1"/>
</dbReference>
<keyword evidence="4" id="KW-0853">WD repeat</keyword>
<evidence type="ECO:0000256" key="3">
    <source>
        <dbReference type="ARBA" id="ARBA00022840"/>
    </source>
</evidence>
<feature type="domain" description="Protein kinase" evidence="5">
    <location>
        <begin position="16"/>
        <end position="264"/>
    </location>
</feature>
<evidence type="ECO:0000256" key="1">
    <source>
        <dbReference type="ARBA" id="ARBA00008874"/>
    </source>
</evidence>
<dbReference type="InterPro" id="IPR049052">
    <property type="entry name" value="nSTAND1"/>
</dbReference>
<dbReference type="PANTHER" id="PTHR45832">
    <property type="entry name" value="SERINE/THREONINE-PROTEIN KINASE SAMKA-RELATED-RELATED"/>
    <property type="match status" value="1"/>
</dbReference>
<dbReference type="Pfam" id="PF00069">
    <property type="entry name" value="Pkinase"/>
    <property type="match status" value="1"/>
</dbReference>
<evidence type="ECO:0000256" key="2">
    <source>
        <dbReference type="ARBA" id="ARBA00022741"/>
    </source>
</evidence>
<dbReference type="Gene3D" id="1.10.510.10">
    <property type="entry name" value="Transferase(Phosphotransferase) domain 1"/>
    <property type="match status" value="1"/>
</dbReference>
<evidence type="ECO:0000256" key="4">
    <source>
        <dbReference type="PROSITE-ProRule" id="PRU00221"/>
    </source>
</evidence>
<dbReference type="AlphaFoldDB" id="A0A7Y6LZX2"/>
<dbReference type="InterPro" id="IPR011047">
    <property type="entry name" value="Quinoprotein_ADH-like_sf"/>
</dbReference>
<name>A0A7Y6LZX2_9ACTN</name>
<dbReference type="SUPFAM" id="SSF56112">
    <property type="entry name" value="Protein kinase-like (PK-like)"/>
    <property type="match status" value="1"/>
</dbReference>
<dbReference type="RefSeq" id="WP_175587409.1">
    <property type="nucleotide sequence ID" value="NZ_JABWGN010000001.1"/>
</dbReference>
<evidence type="ECO:0000259" key="5">
    <source>
        <dbReference type="PROSITE" id="PS50011"/>
    </source>
</evidence>
<keyword evidence="6" id="KW-0808">Transferase</keyword>
<dbReference type="InterPro" id="IPR001680">
    <property type="entry name" value="WD40_rpt"/>
</dbReference>
<dbReference type="InterPro" id="IPR011009">
    <property type="entry name" value="Kinase-like_dom_sf"/>
</dbReference>
<keyword evidence="3" id="KW-0067">ATP-binding</keyword>
<dbReference type="InterPro" id="IPR051931">
    <property type="entry name" value="PAK3-like"/>
</dbReference>
<evidence type="ECO:0000313" key="6">
    <source>
        <dbReference type="EMBL" id="NUW29913.1"/>
    </source>
</evidence>
<organism evidence="6 7">
    <name type="scientific">Nonomuraea montanisoli</name>
    <dbReference type="NCBI Taxonomy" id="2741721"/>
    <lineage>
        <taxon>Bacteria</taxon>
        <taxon>Bacillati</taxon>
        <taxon>Actinomycetota</taxon>
        <taxon>Actinomycetes</taxon>
        <taxon>Streptosporangiales</taxon>
        <taxon>Streptosporangiaceae</taxon>
        <taxon>Nonomuraea</taxon>
    </lineage>
</organism>
<dbReference type="SUPFAM" id="SSF82171">
    <property type="entry name" value="DPP6 N-terminal domain-like"/>
    <property type="match status" value="1"/>
</dbReference>
<dbReference type="Gene3D" id="2.130.10.10">
    <property type="entry name" value="YVTN repeat-like/Quinoprotein amine dehydrogenase"/>
    <property type="match status" value="3"/>
</dbReference>
<dbReference type="Pfam" id="PF20703">
    <property type="entry name" value="nSTAND1"/>
    <property type="match status" value="1"/>
</dbReference>
<dbReference type="Proteomes" id="UP000586042">
    <property type="component" value="Unassembled WGS sequence"/>
</dbReference>